<dbReference type="Proteomes" id="UP000326029">
    <property type="component" value="Chromosome"/>
</dbReference>
<reference evidence="3 6" key="1">
    <citation type="journal article" date="2014" name="Int. J. Syst. Evol. Microbiol.">
        <title>Complete genome sequence of Corynebacterium casei LMG S-19264T (=DSM 44701T), isolated from a smear-ripened cheese.</title>
        <authorList>
            <consortium name="US DOE Joint Genome Institute (JGI-PGF)"/>
            <person name="Walter F."/>
            <person name="Albersmeier A."/>
            <person name="Kalinowski J."/>
            <person name="Ruckert C."/>
        </authorList>
    </citation>
    <scope>NUCLEOTIDE SEQUENCE [LARGE SCALE GENOMIC DNA]</scope>
    <source>
        <strain evidence="3 6">JCM 4205</strain>
    </source>
</reference>
<dbReference type="PANTHER" id="PTHR30007">
    <property type="entry name" value="PHP DOMAIN PROTEIN"/>
    <property type="match status" value="1"/>
</dbReference>
<dbReference type="AlphaFoldDB" id="A0AAV4KTG2"/>
<dbReference type="NCBIfam" id="NF033580">
    <property type="entry name" value="transpos_IS5_3"/>
    <property type="match status" value="1"/>
</dbReference>
<dbReference type="Proteomes" id="UP000642014">
    <property type="component" value="Unassembled WGS sequence"/>
</dbReference>
<dbReference type="Pfam" id="PF13340">
    <property type="entry name" value="DUF4096"/>
    <property type="match status" value="1"/>
</dbReference>
<dbReference type="InterPro" id="IPR025161">
    <property type="entry name" value="IS402-like_dom"/>
</dbReference>
<evidence type="ECO:0000259" key="1">
    <source>
        <dbReference type="Pfam" id="PF01609"/>
    </source>
</evidence>
<organism evidence="3 6">
    <name type="scientific">Streptomyces cinereoruber</name>
    <dbReference type="NCBI Taxonomy" id="67260"/>
    <lineage>
        <taxon>Bacteria</taxon>
        <taxon>Bacillati</taxon>
        <taxon>Actinomycetota</taxon>
        <taxon>Actinomycetes</taxon>
        <taxon>Kitasatosporales</taxon>
        <taxon>Streptomycetaceae</taxon>
        <taxon>Streptomyces</taxon>
    </lineage>
</organism>
<gene>
    <name evidence="4" type="ORF">CP977_00440</name>
    <name evidence="3" type="ORF">GCM10010497_59270</name>
</gene>
<dbReference type="EMBL" id="BMSJ01000014">
    <property type="protein sequence ID" value="GGR48050.1"/>
    <property type="molecule type" value="Genomic_DNA"/>
</dbReference>
<reference evidence="4 5" key="2">
    <citation type="submission" date="2017-09" db="EMBL/GenBank/DDBJ databases">
        <authorList>
            <person name="Lee N."/>
            <person name="Cho B.-K."/>
        </authorList>
    </citation>
    <scope>NUCLEOTIDE SEQUENCE [LARGE SCALE GENOMIC DNA]</scope>
    <source>
        <strain evidence="4 5">ATCC 19740</strain>
    </source>
</reference>
<dbReference type="GO" id="GO:0003677">
    <property type="term" value="F:DNA binding"/>
    <property type="evidence" value="ECO:0007669"/>
    <property type="project" value="InterPro"/>
</dbReference>
<proteinExistence type="predicted"/>
<evidence type="ECO:0000313" key="3">
    <source>
        <dbReference type="EMBL" id="GGR48050.1"/>
    </source>
</evidence>
<feature type="domain" description="Transposase IS4-like" evidence="1">
    <location>
        <begin position="108"/>
        <end position="262"/>
    </location>
</feature>
<name>A0AAV4KTG2_9ACTN</name>
<dbReference type="PANTHER" id="PTHR30007:SF0">
    <property type="entry name" value="TRANSPOSASE"/>
    <property type="match status" value="1"/>
</dbReference>
<dbReference type="RefSeq" id="WP_152369350.1">
    <property type="nucleotide sequence ID" value="NZ_BMSJ01000014.1"/>
</dbReference>
<dbReference type="GO" id="GO:0006313">
    <property type="term" value="P:DNA transposition"/>
    <property type="evidence" value="ECO:0007669"/>
    <property type="project" value="InterPro"/>
</dbReference>
<evidence type="ECO:0000313" key="4">
    <source>
        <dbReference type="EMBL" id="QEV30861.1"/>
    </source>
</evidence>
<evidence type="ECO:0000259" key="2">
    <source>
        <dbReference type="Pfam" id="PF13340"/>
    </source>
</evidence>
<sequence length="289" mass="32545">MAKRRAYPSDLSDARWELIEPVLSAWRLERRSRALHFGRPPEHDLRDIMDAILYVDRTGVQWRYLPHDFPPWNTVCGYFAKWADEGVFAKLNGLLRQLLREKEGRNGEPSACVIDAQSVKTSTSVPASSQGIDAGKKIVGRKRSIITDTLGLLLAVLVTAASVQDSTAGAALLDRVAADHPRVRKVWVDGGYRQHLVEHAATLGIDMEITARKPGTRGFTPIPKRWAVERTYGWLMLNRRLARDYESLPTRSEAMIHLAMTSLMARRLTSENTISWRDPRSATEHPITG</sequence>
<accession>A0AAV4KTG2</accession>
<evidence type="ECO:0000313" key="6">
    <source>
        <dbReference type="Proteomes" id="UP000642014"/>
    </source>
</evidence>
<dbReference type="InterPro" id="IPR002559">
    <property type="entry name" value="Transposase_11"/>
</dbReference>
<dbReference type="GO" id="GO:0004803">
    <property type="term" value="F:transposase activity"/>
    <property type="evidence" value="ECO:0007669"/>
    <property type="project" value="InterPro"/>
</dbReference>
<keyword evidence="5" id="KW-1185">Reference proteome</keyword>
<protein>
    <submittedName>
        <fullName evidence="3">DDE transposase</fullName>
    </submittedName>
    <submittedName>
        <fullName evidence="4">IS5 family transposase</fullName>
    </submittedName>
</protein>
<reference evidence="3" key="3">
    <citation type="submission" date="2023-08" db="EMBL/GenBank/DDBJ databases">
        <authorList>
            <person name="Sun Q."/>
            <person name="Ohkuma M."/>
        </authorList>
    </citation>
    <scope>NUCLEOTIDE SEQUENCE</scope>
    <source>
        <strain evidence="3">JCM 4205</strain>
    </source>
</reference>
<dbReference type="Pfam" id="PF01609">
    <property type="entry name" value="DDE_Tnp_1"/>
    <property type="match status" value="1"/>
</dbReference>
<dbReference type="EMBL" id="CP023693">
    <property type="protein sequence ID" value="QEV30861.1"/>
    <property type="molecule type" value="Genomic_DNA"/>
</dbReference>
<feature type="domain" description="Insertion element IS402-like" evidence="2">
    <location>
        <begin position="11"/>
        <end position="91"/>
    </location>
</feature>
<evidence type="ECO:0000313" key="5">
    <source>
        <dbReference type="Proteomes" id="UP000326029"/>
    </source>
</evidence>
<dbReference type="GeneID" id="95452272"/>